<comment type="caution">
    <text evidence="1">The sequence shown here is derived from an EMBL/GenBank/DDBJ whole genome shotgun (WGS) entry which is preliminary data.</text>
</comment>
<sequence length="39" mass="4739">MVTFFICTHLICQFNRVEKAVYNKLLFFFCTTPAEWYRG</sequence>
<gene>
    <name evidence="1" type="ORF">FGIG_11728</name>
</gene>
<proteinExistence type="predicted"/>
<protein>
    <submittedName>
        <fullName evidence="1">Uncharacterized protein</fullName>
    </submittedName>
</protein>
<dbReference type="EMBL" id="SUNJ01005312">
    <property type="protein sequence ID" value="TPP63724.1"/>
    <property type="molecule type" value="Genomic_DNA"/>
</dbReference>
<dbReference type="Proteomes" id="UP000316759">
    <property type="component" value="Unassembled WGS sequence"/>
</dbReference>
<reference evidence="1 2" key="1">
    <citation type="submission" date="2019-04" db="EMBL/GenBank/DDBJ databases">
        <title>Annotation for the trematode Fasciola gigantica.</title>
        <authorList>
            <person name="Choi Y.-J."/>
        </authorList>
    </citation>
    <scope>NUCLEOTIDE SEQUENCE [LARGE SCALE GENOMIC DNA]</scope>
    <source>
        <strain evidence="1">Uganda_cow_1</strain>
    </source>
</reference>
<keyword evidence="2" id="KW-1185">Reference proteome</keyword>
<evidence type="ECO:0000313" key="1">
    <source>
        <dbReference type="EMBL" id="TPP63724.1"/>
    </source>
</evidence>
<dbReference type="AlphaFoldDB" id="A0A504YQR8"/>
<name>A0A504YQR8_FASGI</name>
<accession>A0A504YQR8</accession>
<evidence type="ECO:0000313" key="2">
    <source>
        <dbReference type="Proteomes" id="UP000316759"/>
    </source>
</evidence>
<organism evidence="1 2">
    <name type="scientific">Fasciola gigantica</name>
    <name type="common">Giant liver fluke</name>
    <dbReference type="NCBI Taxonomy" id="46835"/>
    <lineage>
        <taxon>Eukaryota</taxon>
        <taxon>Metazoa</taxon>
        <taxon>Spiralia</taxon>
        <taxon>Lophotrochozoa</taxon>
        <taxon>Platyhelminthes</taxon>
        <taxon>Trematoda</taxon>
        <taxon>Digenea</taxon>
        <taxon>Plagiorchiida</taxon>
        <taxon>Echinostomata</taxon>
        <taxon>Echinostomatoidea</taxon>
        <taxon>Fasciolidae</taxon>
        <taxon>Fasciola</taxon>
    </lineage>
</organism>